<keyword evidence="5 6" id="KW-0157">Chromophore</keyword>
<dbReference type="PROSITE" id="PS51645">
    <property type="entry name" value="PHR_CRY_ALPHA_BETA"/>
    <property type="match status" value="1"/>
</dbReference>
<feature type="domain" description="Photolyase/cryptochrome alpha/beta" evidence="7">
    <location>
        <begin position="1"/>
        <end position="129"/>
    </location>
</feature>
<gene>
    <name evidence="8" type="ORF">H8R27_03770</name>
</gene>
<dbReference type="InterPro" id="IPR036134">
    <property type="entry name" value="Crypto/Photolyase_FAD-like_sf"/>
</dbReference>
<dbReference type="PROSITE" id="PS00394">
    <property type="entry name" value="DNA_PHOTOLYASES_1_1"/>
    <property type="match status" value="1"/>
</dbReference>
<dbReference type="SUPFAM" id="SSF48173">
    <property type="entry name" value="Cryptochrome/photolyase FAD-binding domain"/>
    <property type="match status" value="1"/>
</dbReference>
<organism evidence="8 9">
    <name type="scientific">Flavobacterium bernardetii</name>
    <dbReference type="NCBI Taxonomy" id="2813823"/>
    <lineage>
        <taxon>Bacteria</taxon>
        <taxon>Pseudomonadati</taxon>
        <taxon>Bacteroidota</taxon>
        <taxon>Flavobacteriia</taxon>
        <taxon>Flavobacteriales</taxon>
        <taxon>Flavobacteriaceae</taxon>
        <taxon>Flavobacterium</taxon>
    </lineage>
</organism>
<dbReference type="PRINTS" id="PR00147">
    <property type="entry name" value="DNAPHOTLYASE"/>
</dbReference>
<dbReference type="Gene3D" id="3.40.50.620">
    <property type="entry name" value="HUPs"/>
    <property type="match status" value="1"/>
</dbReference>
<comment type="caution">
    <text evidence="8">The sequence shown here is derived from an EMBL/GenBank/DDBJ whole genome shotgun (WGS) entry which is preliminary data.</text>
</comment>
<evidence type="ECO:0000256" key="1">
    <source>
        <dbReference type="ARBA" id="ARBA00001932"/>
    </source>
</evidence>
<evidence type="ECO:0000313" key="9">
    <source>
        <dbReference type="Proteomes" id="UP000605990"/>
    </source>
</evidence>
<evidence type="ECO:0000256" key="2">
    <source>
        <dbReference type="ARBA" id="ARBA00001974"/>
    </source>
</evidence>
<dbReference type="PROSITE" id="PS00691">
    <property type="entry name" value="DNA_PHOTOLYASES_1_2"/>
    <property type="match status" value="1"/>
</dbReference>
<dbReference type="RefSeq" id="WP_166125215.1">
    <property type="nucleotide sequence ID" value="NZ_JAANOQ010000001.1"/>
</dbReference>
<dbReference type="InterPro" id="IPR036155">
    <property type="entry name" value="Crypto/Photolyase_N_sf"/>
</dbReference>
<comment type="cofactor">
    <cofactor evidence="1">
        <name>(6R)-5,10-methylene-5,6,7,8-tetrahydrofolate</name>
        <dbReference type="ChEBI" id="CHEBI:15636"/>
    </cofactor>
</comment>
<evidence type="ECO:0000256" key="3">
    <source>
        <dbReference type="ARBA" id="ARBA00022630"/>
    </source>
</evidence>
<dbReference type="InterPro" id="IPR014729">
    <property type="entry name" value="Rossmann-like_a/b/a_fold"/>
</dbReference>
<evidence type="ECO:0000256" key="6">
    <source>
        <dbReference type="RuleBase" id="RU004182"/>
    </source>
</evidence>
<dbReference type="InterPro" id="IPR018394">
    <property type="entry name" value="DNA_photolyase_1_CS_C"/>
</dbReference>
<dbReference type="Proteomes" id="UP000605990">
    <property type="component" value="Unassembled WGS sequence"/>
</dbReference>
<keyword evidence="9" id="KW-1185">Reference proteome</keyword>
<dbReference type="EMBL" id="JACRUN010000001">
    <property type="protein sequence ID" value="MBC5833994.1"/>
    <property type="molecule type" value="Genomic_DNA"/>
</dbReference>
<comment type="cofactor">
    <cofactor evidence="2">
        <name>FAD</name>
        <dbReference type="ChEBI" id="CHEBI:57692"/>
    </cofactor>
</comment>
<evidence type="ECO:0000256" key="4">
    <source>
        <dbReference type="ARBA" id="ARBA00022827"/>
    </source>
</evidence>
<dbReference type="PANTHER" id="PTHR11455:SF9">
    <property type="entry name" value="CRYPTOCHROME CIRCADIAN CLOCK 5 ISOFORM X1"/>
    <property type="match status" value="1"/>
</dbReference>
<dbReference type="Pfam" id="PF00875">
    <property type="entry name" value="DNA_photolyase"/>
    <property type="match status" value="1"/>
</dbReference>
<dbReference type="InterPro" id="IPR005101">
    <property type="entry name" value="Cryptochr/Photolyase_FAD-bd"/>
</dbReference>
<dbReference type="Gene3D" id="1.25.40.80">
    <property type="match status" value="1"/>
</dbReference>
<sequence>MTVFWFRRDLRLEDNTALFHALQDNAAVLPIFIFDETILQHLDKNDARVTFIHNQLDKINSELIKINKSLAVFYGKPLEIFEKLILENKITSVYTNHDYEPYARKRDVALNELFKKQKIEFKTCKDQVIFEKSEITKDDGLPYVVYTPYSNKWKAKLKETNLVIYPSETVLDKISPHSYPFLSLNEIGFEKTTIPLPEYNISEKLVTEYEATRNFPALKNGTSLIGIHLRFGTISIRKLVQYAVKFQNETYLKELIWREFFMQILWHFPHTKTQSFKPKYDEIKWVNNEVLFQKWCEGKTGYPMVDAGMRELNVTGHMHNRVRMVVASFLCKHLLIDWRWGETYFASKLLDYEQASNVGNWQWAAGSGVDAAPYFRIFNPTEQIKKFDKELKYIKKWVPELETPYYPNPIVDHKEAREKCLRVYKEAVG</sequence>
<proteinExistence type="inferred from homology"/>
<name>A0ABR7IW28_9FLAO</name>
<comment type="similarity">
    <text evidence="6">Belongs to the DNA photolyase family.</text>
</comment>
<dbReference type="Gene3D" id="1.10.579.10">
    <property type="entry name" value="DNA Cyclobutane Dipyrimidine Photolyase, subunit A, domain 3"/>
    <property type="match status" value="1"/>
</dbReference>
<dbReference type="PANTHER" id="PTHR11455">
    <property type="entry name" value="CRYPTOCHROME"/>
    <property type="match status" value="1"/>
</dbReference>
<dbReference type="SUPFAM" id="SSF52425">
    <property type="entry name" value="Cryptochrome/photolyase, N-terminal domain"/>
    <property type="match status" value="1"/>
</dbReference>
<evidence type="ECO:0000256" key="5">
    <source>
        <dbReference type="ARBA" id="ARBA00022991"/>
    </source>
</evidence>
<evidence type="ECO:0000259" key="7">
    <source>
        <dbReference type="PROSITE" id="PS51645"/>
    </source>
</evidence>
<keyword evidence="4 6" id="KW-0274">FAD</keyword>
<keyword evidence="3 6" id="KW-0285">Flavoprotein</keyword>
<evidence type="ECO:0000313" key="8">
    <source>
        <dbReference type="EMBL" id="MBC5833994.1"/>
    </source>
</evidence>
<accession>A0ABR7IW28</accession>
<reference evidence="8 9" key="1">
    <citation type="submission" date="2020-08" db="EMBL/GenBank/DDBJ databases">
        <title>Description of novel Flavobacterium F-408 isolate.</title>
        <authorList>
            <person name="Saticioglu I.B."/>
            <person name="Duman M."/>
            <person name="Altun S."/>
        </authorList>
    </citation>
    <scope>NUCLEOTIDE SEQUENCE [LARGE SCALE GENOMIC DNA]</scope>
    <source>
        <strain evidence="8 9">F-408</strain>
    </source>
</reference>
<protein>
    <submittedName>
        <fullName evidence="8">Deoxyribodipyrimidine photo-lyase</fullName>
    </submittedName>
</protein>
<dbReference type="InterPro" id="IPR006050">
    <property type="entry name" value="DNA_photolyase_N"/>
</dbReference>
<dbReference type="InterPro" id="IPR002081">
    <property type="entry name" value="Cryptochrome/DNA_photolyase_1"/>
</dbReference>
<dbReference type="Pfam" id="PF03441">
    <property type="entry name" value="FAD_binding_7"/>
    <property type="match status" value="1"/>
</dbReference>